<dbReference type="InterPro" id="IPR043519">
    <property type="entry name" value="NT_sf"/>
</dbReference>
<evidence type="ECO:0000259" key="2">
    <source>
        <dbReference type="PROSITE" id="PS50102"/>
    </source>
</evidence>
<dbReference type="Pfam" id="PF22600">
    <property type="entry name" value="MTPAP-like_central"/>
    <property type="match status" value="1"/>
</dbReference>
<comment type="caution">
    <text evidence="3">The sequence shown here is derived from an EMBL/GenBank/DDBJ whole genome shotgun (WGS) entry which is preliminary data.</text>
</comment>
<dbReference type="Gene3D" id="1.10.1410.10">
    <property type="match status" value="1"/>
</dbReference>
<dbReference type="Gene3D" id="3.30.160.60">
    <property type="entry name" value="Classic Zinc Finger"/>
    <property type="match status" value="1"/>
</dbReference>
<dbReference type="PANTHER" id="PTHR12271:SF127">
    <property type="entry name" value="SPECKLE TARGETED PIP5K1A-REGULATED POLY(A) POLYMERASE"/>
    <property type="match status" value="1"/>
</dbReference>
<dbReference type="SMART" id="SM00360">
    <property type="entry name" value="RRM"/>
    <property type="match status" value="1"/>
</dbReference>
<dbReference type="InterPro" id="IPR012677">
    <property type="entry name" value="Nucleotide-bd_a/b_plait_sf"/>
</dbReference>
<dbReference type="InterPro" id="IPR013087">
    <property type="entry name" value="Znf_C2H2_type"/>
</dbReference>
<evidence type="ECO:0000313" key="4">
    <source>
        <dbReference type="Proteomes" id="UP001642483"/>
    </source>
</evidence>
<dbReference type="Proteomes" id="UP001642483">
    <property type="component" value="Unassembled WGS sequence"/>
</dbReference>
<dbReference type="SUPFAM" id="SSF54928">
    <property type="entry name" value="RNA-binding domain, RBD"/>
    <property type="match status" value="1"/>
</dbReference>
<dbReference type="SMART" id="SM00451">
    <property type="entry name" value="ZnF_U1"/>
    <property type="match status" value="1"/>
</dbReference>
<dbReference type="InterPro" id="IPR000504">
    <property type="entry name" value="RRM_dom"/>
</dbReference>
<dbReference type="EMBL" id="CAWYQH010000130">
    <property type="protein sequence ID" value="CAK8692735.1"/>
    <property type="molecule type" value="Genomic_DNA"/>
</dbReference>
<dbReference type="Gene3D" id="3.30.70.330">
    <property type="match status" value="1"/>
</dbReference>
<accession>A0ABP0GLY0</accession>
<gene>
    <name evidence="3" type="ORF">CVLEPA_LOCUS25981</name>
</gene>
<dbReference type="SUPFAM" id="SSF57667">
    <property type="entry name" value="beta-beta-alpha zinc fingers"/>
    <property type="match status" value="1"/>
</dbReference>
<dbReference type="InterPro" id="IPR035979">
    <property type="entry name" value="RBD_domain_sf"/>
</dbReference>
<dbReference type="SUPFAM" id="SSF81631">
    <property type="entry name" value="PAP/OAS1 substrate-binding domain"/>
    <property type="match status" value="1"/>
</dbReference>
<sequence length="827" mass="92403">MEKNDAEITFTRFSPKSSQTGMFCELCAVSVPNEASFQAHLRGQKHVRNVEKQNDWNTKARSSVYVGGIKKLPAAELSLADYFGKFGNVKKITIDKTTKCYAIVELEDEEVVNKILTEKQHKIDGVCVKVKPREVKAYVKPQPKQLEASIKEPVLSETLWKEIQDTKDVNSQILLLQEKSQLSPNDLHLRNLLCELVQSALQEAFPGCLIKQFGSSINGFGVHACDLDLHFEYEEVHPDILQELSPRDKEEMKSGTYSNDTTSAISASDVLLAVAEIIKQCIPDCHKIKAVLSARLPVVRFYHKSSDMRCDISLSNHLAVHNTKYLRFCWQLYPNFRPLVFVVRAWMKHWELAGGVHANGPRLNNYAVTLLVLFYLQNTRQMPSLANMVKKHQGQKVLIDGWDCTFPTSVSNFRRGLHSSSPIVELLANFFTFYAEVEFSNVVLDLRSAGIVQVSEFLTEKSFVVVKCNHPSNSNTQASVNGGSESKAQTFKIGPLNVRDPFELTHNVAANVNGKQMKLFTKCIRNAALASKMKLYRTKPHSSEAAWGLLNLFVNHHNKHTDASESDANSIEQRFNIKKPTNTANAGNWCDLAAGVVVVVFRDIFAMSINSVDMEDTAEQLQPSAVTYSREDCGEELQNCSSPCNKDFDRAGASESRKRPASPTDCGFCKRAKMLLSSPSSADISSSNILTISLPYTAECTATQRLWEGRRKARRNLVKSGKSDLLQLEIEVSKMLLSDKSMDTSVTRESINHSFSEDLMNTTVSSIGSADTTAVFAFTLRLELVDENTLGVTLIATSKNSDFITFYHHIKSFLPGFVIKCSKQCDI</sequence>
<dbReference type="InterPro" id="IPR036236">
    <property type="entry name" value="Znf_C2H2_sf"/>
</dbReference>
<proteinExistence type="predicted"/>
<dbReference type="InterPro" id="IPR003604">
    <property type="entry name" value="Matrin/U1-like-C_Znf_C2H2"/>
</dbReference>
<reference evidence="3 4" key="1">
    <citation type="submission" date="2024-02" db="EMBL/GenBank/DDBJ databases">
        <authorList>
            <person name="Daric V."/>
            <person name="Darras S."/>
        </authorList>
    </citation>
    <scope>NUCLEOTIDE SEQUENCE [LARGE SCALE GENOMIC DNA]</scope>
</reference>
<dbReference type="CDD" id="cd05402">
    <property type="entry name" value="NT_PAP_TUTase"/>
    <property type="match status" value="1"/>
</dbReference>
<dbReference type="PROSITE" id="PS00028">
    <property type="entry name" value="ZINC_FINGER_C2H2_1"/>
    <property type="match status" value="1"/>
</dbReference>
<name>A0ABP0GLY0_CLALP</name>
<protein>
    <recommendedName>
        <fullName evidence="2">RRM domain-containing protein</fullName>
    </recommendedName>
</protein>
<dbReference type="SUPFAM" id="SSF81301">
    <property type="entry name" value="Nucleotidyltransferase"/>
    <property type="match status" value="1"/>
</dbReference>
<evidence type="ECO:0000313" key="3">
    <source>
        <dbReference type="EMBL" id="CAK8692735.1"/>
    </source>
</evidence>
<feature type="domain" description="RRM" evidence="2">
    <location>
        <begin position="62"/>
        <end position="142"/>
    </location>
</feature>
<dbReference type="Pfam" id="PF12874">
    <property type="entry name" value="zf-met"/>
    <property type="match status" value="1"/>
</dbReference>
<organism evidence="3 4">
    <name type="scientific">Clavelina lepadiformis</name>
    <name type="common">Light-bulb sea squirt</name>
    <name type="synonym">Ascidia lepadiformis</name>
    <dbReference type="NCBI Taxonomy" id="159417"/>
    <lineage>
        <taxon>Eukaryota</taxon>
        <taxon>Metazoa</taxon>
        <taxon>Chordata</taxon>
        <taxon>Tunicata</taxon>
        <taxon>Ascidiacea</taxon>
        <taxon>Aplousobranchia</taxon>
        <taxon>Clavelinidae</taxon>
        <taxon>Clavelina</taxon>
    </lineage>
</organism>
<dbReference type="InterPro" id="IPR054708">
    <property type="entry name" value="MTPAP-like_central"/>
</dbReference>
<dbReference type="PROSITE" id="PS50102">
    <property type="entry name" value="RRM"/>
    <property type="match status" value="1"/>
</dbReference>
<dbReference type="Gene3D" id="3.30.460.10">
    <property type="entry name" value="Beta Polymerase, domain 2"/>
    <property type="match status" value="1"/>
</dbReference>
<dbReference type="PANTHER" id="PTHR12271">
    <property type="entry name" value="POLY A POLYMERASE CID PAP -RELATED"/>
    <property type="match status" value="1"/>
</dbReference>
<keyword evidence="4" id="KW-1185">Reference proteome</keyword>
<evidence type="ECO:0000256" key="1">
    <source>
        <dbReference type="PROSITE-ProRule" id="PRU00176"/>
    </source>
</evidence>
<dbReference type="Pfam" id="PF23085">
    <property type="entry name" value="RRM_PARP14_3"/>
    <property type="match status" value="1"/>
</dbReference>
<keyword evidence="1" id="KW-0694">RNA-binding</keyword>